<reference evidence="5" key="2">
    <citation type="journal article" date="2019" name="Int. J. Syst. Evol. Microbiol.">
        <title>The Global Catalogue of Microorganisms (GCM) 10K type strain sequencing project: providing services to taxonomists for standard genome sequencing and annotation.</title>
        <authorList>
            <consortium name="The Broad Institute Genomics Platform"/>
            <consortium name="The Broad Institute Genome Sequencing Center for Infectious Disease"/>
            <person name="Wu L."/>
            <person name="Ma J."/>
        </authorList>
    </citation>
    <scope>NUCLEOTIDE SEQUENCE [LARGE SCALE GENOMIC DNA]</scope>
    <source>
        <strain evidence="5">CGMCC 1.15931</strain>
    </source>
</reference>
<dbReference type="SMART" id="SM00953">
    <property type="entry name" value="RES"/>
    <property type="match status" value="1"/>
</dbReference>
<dbReference type="Pfam" id="PF08808">
    <property type="entry name" value="RES"/>
    <property type="match status" value="1"/>
</dbReference>
<dbReference type="OrthoDB" id="648213at2"/>
<dbReference type="InterPro" id="IPR014914">
    <property type="entry name" value="RES_dom"/>
</dbReference>
<reference evidence="3 4" key="3">
    <citation type="submission" date="2019-11" db="EMBL/GenBank/DDBJ databases">
        <title>Type strains purchased from KCTC, JCM and DSMZ.</title>
        <authorList>
            <person name="Lu H."/>
        </authorList>
    </citation>
    <scope>NUCLEOTIDE SEQUENCE [LARGE SCALE GENOMIC DNA]</scope>
    <source>
        <strain evidence="3 4">KCTC 52429</strain>
    </source>
</reference>
<protein>
    <submittedName>
        <fullName evidence="3">RES domain-containing protein</fullName>
    </submittedName>
</protein>
<dbReference type="Proteomes" id="UP000430634">
    <property type="component" value="Unassembled WGS sequence"/>
</dbReference>
<dbReference type="AlphaFoldDB" id="A0A6I3T1T9"/>
<dbReference type="Proteomes" id="UP000622638">
    <property type="component" value="Unassembled WGS sequence"/>
</dbReference>
<comment type="caution">
    <text evidence="3">The sequence shown here is derived from an EMBL/GenBank/DDBJ whole genome shotgun (WGS) entry which is preliminary data.</text>
</comment>
<keyword evidence="5" id="KW-1185">Reference proteome</keyword>
<dbReference type="EMBL" id="WNKZ01000059">
    <property type="protein sequence ID" value="MTV54716.1"/>
    <property type="molecule type" value="Genomic_DNA"/>
</dbReference>
<evidence type="ECO:0000259" key="1">
    <source>
        <dbReference type="SMART" id="SM00953"/>
    </source>
</evidence>
<reference evidence="2" key="1">
    <citation type="journal article" date="2014" name="Int. J. Syst. Evol. Microbiol.">
        <title>Complete genome of a new Firmicutes species belonging to the dominant human colonic microbiota ('Ruminococcus bicirculans') reveals two chromosomes and a selective capacity to utilize plant glucans.</title>
        <authorList>
            <consortium name="NISC Comparative Sequencing Program"/>
            <person name="Wegmann U."/>
            <person name="Louis P."/>
            <person name="Goesmann A."/>
            <person name="Henrissat B."/>
            <person name="Duncan S.H."/>
            <person name="Flint H.J."/>
        </authorList>
    </citation>
    <scope>NUCLEOTIDE SEQUENCE</scope>
    <source>
        <strain evidence="2">CGMCC 1.15931</strain>
    </source>
</reference>
<name>A0A6I3T1T9_9BURK</name>
<sequence length="170" mass="18343">MILTLLDTIAYRVHQPKWSFAPISGAGAGTHGGRANRPGVNALYLSLALETALAEYRQLDALLPPGLMVSYQLNIDAIVDFRGGFTGDWDALWQDFYCDWRNLHFNQGIEPPSWVIGDQVIAAGAKGILFNSAITGGANLVIYTDTLSGADTLAVHDPGGDLPKNQSSWL</sequence>
<evidence type="ECO:0000313" key="2">
    <source>
        <dbReference type="EMBL" id="GGC21535.1"/>
    </source>
</evidence>
<feature type="domain" description="RES" evidence="1">
    <location>
        <begin position="22"/>
        <end position="157"/>
    </location>
</feature>
<evidence type="ECO:0000313" key="3">
    <source>
        <dbReference type="EMBL" id="MTV54716.1"/>
    </source>
</evidence>
<evidence type="ECO:0000313" key="4">
    <source>
        <dbReference type="Proteomes" id="UP000430634"/>
    </source>
</evidence>
<dbReference type="RefSeq" id="WP_155472004.1">
    <property type="nucleotide sequence ID" value="NZ_BMKG01000030.1"/>
</dbReference>
<proteinExistence type="predicted"/>
<reference evidence="2" key="4">
    <citation type="submission" date="2024-05" db="EMBL/GenBank/DDBJ databases">
        <authorList>
            <person name="Sun Q."/>
            <person name="Zhou Y."/>
        </authorList>
    </citation>
    <scope>NUCLEOTIDE SEQUENCE</scope>
    <source>
        <strain evidence="2">CGMCC 1.15931</strain>
    </source>
</reference>
<accession>A0A6I3T1T9</accession>
<gene>
    <name evidence="2" type="ORF">GCM10011572_48730</name>
    <name evidence="3" type="ORF">GM672_18460</name>
</gene>
<organism evidence="3 4">
    <name type="scientific">Pseudoduganella buxea</name>
    <dbReference type="NCBI Taxonomy" id="1949069"/>
    <lineage>
        <taxon>Bacteria</taxon>
        <taxon>Pseudomonadati</taxon>
        <taxon>Pseudomonadota</taxon>
        <taxon>Betaproteobacteria</taxon>
        <taxon>Burkholderiales</taxon>
        <taxon>Oxalobacteraceae</taxon>
        <taxon>Telluria group</taxon>
        <taxon>Pseudoduganella</taxon>
    </lineage>
</organism>
<dbReference type="EMBL" id="BMKG01000030">
    <property type="protein sequence ID" value="GGC21535.1"/>
    <property type="molecule type" value="Genomic_DNA"/>
</dbReference>
<evidence type="ECO:0000313" key="5">
    <source>
        <dbReference type="Proteomes" id="UP000622638"/>
    </source>
</evidence>